<dbReference type="RefSeq" id="WP_107671795.1">
    <property type="nucleotide sequence ID" value="NZ_PZKE01000001.1"/>
</dbReference>
<protein>
    <recommendedName>
        <fullName evidence="3">Flagellar export protein FliJ</fullName>
    </recommendedName>
</protein>
<evidence type="ECO:0008006" key="3">
    <source>
        <dbReference type="Google" id="ProtNLM"/>
    </source>
</evidence>
<evidence type="ECO:0000313" key="1">
    <source>
        <dbReference type="EMBL" id="PTE16634.1"/>
    </source>
</evidence>
<evidence type="ECO:0000313" key="2">
    <source>
        <dbReference type="Proteomes" id="UP000241362"/>
    </source>
</evidence>
<sequence>MSDDPRLRRLSEMADIVLQARSAELSRIAAAREALKAQLAALEAPRPAEGLSPAATALVSFDYETWASRRRADLNLQIAARQAEWLLHLDETRRAFGRAQVLHRLQAAERQKRRD</sequence>
<proteinExistence type="predicted"/>
<organism evidence="1 2">
    <name type="scientific">Fuscovulum blasticum DSM 2131</name>
    <dbReference type="NCBI Taxonomy" id="1188250"/>
    <lineage>
        <taxon>Bacteria</taxon>
        <taxon>Pseudomonadati</taxon>
        <taxon>Pseudomonadota</taxon>
        <taxon>Alphaproteobacteria</taxon>
        <taxon>Rhodobacterales</taxon>
        <taxon>Paracoccaceae</taxon>
        <taxon>Pseudogemmobacter</taxon>
    </lineage>
</organism>
<dbReference type="Proteomes" id="UP000241362">
    <property type="component" value="Unassembled WGS sequence"/>
</dbReference>
<name>A0A2T4JFD9_FUSBL</name>
<accession>A0A2T4JFD9</accession>
<dbReference type="AlphaFoldDB" id="A0A2T4JFD9"/>
<keyword evidence="2" id="KW-1185">Reference proteome</keyword>
<reference evidence="1 2" key="1">
    <citation type="submission" date="2018-03" db="EMBL/GenBank/DDBJ databases">
        <title>Rhodobacter blasticus.</title>
        <authorList>
            <person name="Meyer T.E."/>
            <person name="Miller S."/>
            <person name="Lodha T."/>
            <person name="Gandham S."/>
            <person name="Chintalapati S."/>
            <person name="Chintalapati V.R."/>
        </authorList>
    </citation>
    <scope>NUCLEOTIDE SEQUENCE [LARGE SCALE GENOMIC DNA]</scope>
    <source>
        <strain evidence="1 2">DSM 2131</strain>
    </source>
</reference>
<dbReference type="EMBL" id="PZKE01000001">
    <property type="protein sequence ID" value="PTE16634.1"/>
    <property type="molecule type" value="Genomic_DNA"/>
</dbReference>
<comment type="caution">
    <text evidence="1">The sequence shown here is derived from an EMBL/GenBank/DDBJ whole genome shotgun (WGS) entry which is preliminary data.</text>
</comment>
<gene>
    <name evidence="1" type="ORF">C5F44_01930</name>
</gene>